<comment type="subcellular location">
    <subcellularLocation>
        <location evidence="1">Cell membrane</location>
        <topology evidence="1">Single-pass membrane protein</topology>
    </subcellularLocation>
</comment>
<reference evidence="9 10" key="1">
    <citation type="submission" date="2020-04" db="EMBL/GenBank/DDBJ databases">
        <authorList>
            <person name="Klaysubun C."/>
            <person name="Duangmal K."/>
            <person name="Lipun K."/>
        </authorList>
    </citation>
    <scope>NUCLEOTIDE SEQUENCE [LARGE SCALE GENOMIC DNA]</scope>
    <source>
        <strain evidence="9 10">DSM 45300</strain>
    </source>
</reference>
<feature type="transmembrane region" description="Helical" evidence="7">
    <location>
        <begin position="73"/>
        <end position="91"/>
    </location>
</feature>
<accession>A0A848DS67</accession>
<dbReference type="AlphaFoldDB" id="A0A848DS67"/>
<evidence type="ECO:0000256" key="6">
    <source>
        <dbReference type="SAM" id="MobiDB-lite"/>
    </source>
</evidence>
<dbReference type="EMBL" id="JAAXKZ010000153">
    <property type="protein sequence ID" value="NMH95084.1"/>
    <property type="molecule type" value="Genomic_DNA"/>
</dbReference>
<dbReference type="InterPro" id="IPR052027">
    <property type="entry name" value="PspC"/>
</dbReference>
<evidence type="ECO:0000256" key="7">
    <source>
        <dbReference type="SAM" id="Phobius"/>
    </source>
</evidence>
<keyword evidence="4 7" id="KW-1133">Transmembrane helix</keyword>
<evidence type="ECO:0000313" key="10">
    <source>
        <dbReference type="Proteomes" id="UP000586918"/>
    </source>
</evidence>
<gene>
    <name evidence="9" type="ORF">HF519_26675</name>
</gene>
<dbReference type="PANTHER" id="PTHR33885:SF3">
    <property type="entry name" value="PHAGE SHOCK PROTEIN C"/>
    <property type="match status" value="1"/>
</dbReference>
<keyword evidence="5 7" id="KW-0472">Membrane</keyword>
<evidence type="ECO:0000259" key="8">
    <source>
        <dbReference type="Pfam" id="PF04024"/>
    </source>
</evidence>
<name>A0A848DS67_9PSEU</name>
<organism evidence="9 10">
    <name type="scientific">Pseudonocardia bannensis</name>
    <dbReference type="NCBI Taxonomy" id="630973"/>
    <lineage>
        <taxon>Bacteria</taxon>
        <taxon>Bacillati</taxon>
        <taxon>Actinomycetota</taxon>
        <taxon>Actinomycetes</taxon>
        <taxon>Pseudonocardiales</taxon>
        <taxon>Pseudonocardiaceae</taxon>
        <taxon>Pseudonocardia</taxon>
    </lineage>
</organism>
<evidence type="ECO:0000313" key="9">
    <source>
        <dbReference type="EMBL" id="NMH95084.1"/>
    </source>
</evidence>
<evidence type="ECO:0000256" key="4">
    <source>
        <dbReference type="ARBA" id="ARBA00022989"/>
    </source>
</evidence>
<evidence type="ECO:0000256" key="1">
    <source>
        <dbReference type="ARBA" id="ARBA00004162"/>
    </source>
</evidence>
<evidence type="ECO:0000256" key="3">
    <source>
        <dbReference type="ARBA" id="ARBA00022692"/>
    </source>
</evidence>
<dbReference type="Pfam" id="PF04024">
    <property type="entry name" value="PspC"/>
    <property type="match status" value="1"/>
</dbReference>
<feature type="domain" description="Phage shock protein PspC N-terminal" evidence="8">
    <location>
        <begin position="64"/>
        <end position="121"/>
    </location>
</feature>
<protein>
    <submittedName>
        <fullName evidence="9">PspC domain-containing protein</fullName>
    </submittedName>
</protein>
<dbReference type="InterPro" id="IPR007168">
    <property type="entry name" value="Phageshock_PspC_N"/>
</dbReference>
<evidence type="ECO:0000256" key="2">
    <source>
        <dbReference type="ARBA" id="ARBA00022475"/>
    </source>
</evidence>
<feature type="transmembrane region" description="Helical" evidence="7">
    <location>
        <begin position="97"/>
        <end position="118"/>
    </location>
</feature>
<comment type="caution">
    <text evidence="9">The sequence shown here is derived from an EMBL/GenBank/DDBJ whole genome shotgun (WGS) entry which is preliminary data.</text>
</comment>
<dbReference type="PANTHER" id="PTHR33885">
    <property type="entry name" value="PHAGE SHOCK PROTEIN C"/>
    <property type="match status" value="1"/>
</dbReference>
<keyword evidence="3 7" id="KW-0812">Transmembrane</keyword>
<dbReference type="GO" id="GO:0005886">
    <property type="term" value="C:plasma membrane"/>
    <property type="evidence" value="ECO:0007669"/>
    <property type="project" value="UniProtKB-SubCell"/>
</dbReference>
<proteinExistence type="predicted"/>
<feature type="compositionally biased region" description="Low complexity" evidence="6">
    <location>
        <begin position="18"/>
        <end position="34"/>
    </location>
</feature>
<dbReference type="Proteomes" id="UP000586918">
    <property type="component" value="Unassembled WGS sequence"/>
</dbReference>
<keyword evidence="10" id="KW-1185">Reference proteome</keyword>
<evidence type="ECO:0000256" key="5">
    <source>
        <dbReference type="ARBA" id="ARBA00023136"/>
    </source>
</evidence>
<sequence length="125" mass="12477">MEPTTEHTARPTTSGEVPGATAADTPAATPSGAAFTTDPWAGFATGPGPAALPPAPGPARERFTLRRSRTDRMLGGVCGGLAASLGVDAALLRIGLVALTVLGFGAGAIIYLAAWILAPEEEPAV</sequence>
<keyword evidence="2" id="KW-1003">Cell membrane</keyword>
<feature type="region of interest" description="Disordered" evidence="6">
    <location>
        <begin position="1"/>
        <end position="60"/>
    </location>
</feature>